<accession>A0A914HAX8</accession>
<feature type="transmembrane region" description="Helical" evidence="1">
    <location>
        <begin position="47"/>
        <end position="67"/>
    </location>
</feature>
<keyword evidence="2" id="KW-1185">Reference proteome</keyword>
<proteinExistence type="predicted"/>
<dbReference type="WBParaSite" id="Gr19_v10_g15392.t1">
    <property type="protein sequence ID" value="Gr19_v10_g15392.t1"/>
    <property type="gene ID" value="Gr19_v10_g15392"/>
</dbReference>
<sequence>MSNARFEVPTPPKLCKKAYLSKKLGYNDSFAMSCDQSEHYCYVLNCYQWLLFQLGLFCTCAVPVLFCSKISEQDRNRFKFLEQEQNRPSWNRGCFRAPKLVVPGP</sequence>
<keyword evidence="1" id="KW-0472">Membrane</keyword>
<protein>
    <submittedName>
        <fullName evidence="3">Uncharacterized protein</fullName>
    </submittedName>
</protein>
<reference evidence="3" key="1">
    <citation type="submission" date="2022-11" db="UniProtKB">
        <authorList>
            <consortium name="WormBaseParasite"/>
        </authorList>
    </citation>
    <scope>IDENTIFICATION</scope>
</reference>
<organism evidence="2 3">
    <name type="scientific">Globodera rostochiensis</name>
    <name type="common">Golden nematode worm</name>
    <name type="synonym">Heterodera rostochiensis</name>
    <dbReference type="NCBI Taxonomy" id="31243"/>
    <lineage>
        <taxon>Eukaryota</taxon>
        <taxon>Metazoa</taxon>
        <taxon>Ecdysozoa</taxon>
        <taxon>Nematoda</taxon>
        <taxon>Chromadorea</taxon>
        <taxon>Rhabditida</taxon>
        <taxon>Tylenchina</taxon>
        <taxon>Tylenchomorpha</taxon>
        <taxon>Tylenchoidea</taxon>
        <taxon>Heteroderidae</taxon>
        <taxon>Heteroderinae</taxon>
        <taxon>Globodera</taxon>
    </lineage>
</organism>
<dbReference type="Proteomes" id="UP000887572">
    <property type="component" value="Unplaced"/>
</dbReference>
<name>A0A914HAX8_GLORO</name>
<evidence type="ECO:0000313" key="2">
    <source>
        <dbReference type="Proteomes" id="UP000887572"/>
    </source>
</evidence>
<keyword evidence="1" id="KW-1133">Transmembrane helix</keyword>
<evidence type="ECO:0000256" key="1">
    <source>
        <dbReference type="SAM" id="Phobius"/>
    </source>
</evidence>
<keyword evidence="1" id="KW-0812">Transmembrane</keyword>
<evidence type="ECO:0000313" key="3">
    <source>
        <dbReference type="WBParaSite" id="Gr19_v10_g15392.t1"/>
    </source>
</evidence>
<dbReference type="AlphaFoldDB" id="A0A914HAX8"/>